<comment type="subcellular location">
    <subcellularLocation>
        <location evidence="1">Membrane</location>
        <topology evidence="1">Multi-pass membrane protein</topology>
    </subcellularLocation>
</comment>
<dbReference type="GeneID" id="20226236"/>
<dbReference type="SUPFAM" id="SSF103473">
    <property type="entry name" value="MFS general substrate transporter"/>
    <property type="match status" value="1"/>
</dbReference>
<comment type="similarity">
    <text evidence="2">Belongs to the major facilitator superfamily. Sugar transporter (TC 2.A.1.1) family.</text>
</comment>
<keyword evidence="7 16" id="KW-0472">Membrane</keyword>
<dbReference type="PANTHER" id="PTHR48020">
    <property type="entry name" value="PROTON MYO-INOSITOL COTRANSPORTER"/>
    <property type="match status" value="1"/>
</dbReference>
<dbReference type="PROSITE" id="PS00216">
    <property type="entry name" value="SUGAR_TRANSPORT_1"/>
    <property type="match status" value="1"/>
</dbReference>
<feature type="transmembrane region" description="Helical" evidence="16">
    <location>
        <begin position="90"/>
        <end position="110"/>
    </location>
</feature>
<dbReference type="OMA" id="TRYMHSI"/>
<dbReference type="InterPro" id="IPR005829">
    <property type="entry name" value="Sugar_transporter_CS"/>
</dbReference>
<comment type="catalytic activity">
    <reaction evidence="11">
        <text>D-mannose(out) = D-mannose(in)</text>
        <dbReference type="Rhea" id="RHEA:78391"/>
        <dbReference type="ChEBI" id="CHEBI:4208"/>
    </reaction>
    <physiologicalReaction direction="left-to-right" evidence="11">
        <dbReference type="Rhea" id="RHEA:78392"/>
    </physiologicalReaction>
</comment>
<dbReference type="RefSeq" id="XP_009041138.1">
    <property type="nucleotide sequence ID" value="XM_009042890.1"/>
</dbReference>
<dbReference type="PROSITE" id="PS50850">
    <property type="entry name" value="MFS"/>
    <property type="match status" value="1"/>
</dbReference>
<keyword evidence="20" id="KW-1185">Reference proteome</keyword>
<evidence type="ECO:0000259" key="18">
    <source>
        <dbReference type="PROSITE" id="PS50850"/>
    </source>
</evidence>
<evidence type="ECO:0000313" key="20">
    <source>
        <dbReference type="Proteomes" id="UP000002729"/>
    </source>
</evidence>
<dbReference type="KEGG" id="aaf:AURANDRAFT_67449"/>
<dbReference type="InterPro" id="IPR005828">
    <property type="entry name" value="MFS_sugar_transport-like"/>
</dbReference>
<feature type="chain" id="PRO_5003264696" description="Hexose transporter 1" evidence="17">
    <location>
        <begin position="18"/>
        <end position="479"/>
    </location>
</feature>
<dbReference type="Gene3D" id="1.20.1250.20">
    <property type="entry name" value="MFS general substrate transporter like domains"/>
    <property type="match status" value="2"/>
</dbReference>
<dbReference type="OrthoDB" id="6612291at2759"/>
<keyword evidence="4" id="KW-0813">Transport</keyword>
<comment type="catalytic activity">
    <reaction evidence="8">
        <text>D-galactose(in) = D-galactose(out)</text>
        <dbReference type="Rhea" id="RHEA:34915"/>
        <dbReference type="ChEBI" id="CHEBI:4139"/>
    </reaction>
    <physiologicalReaction direction="right-to-left" evidence="8">
        <dbReference type="Rhea" id="RHEA:34917"/>
    </physiologicalReaction>
</comment>
<evidence type="ECO:0000256" key="17">
    <source>
        <dbReference type="SAM" id="SignalP"/>
    </source>
</evidence>
<dbReference type="Pfam" id="PF00083">
    <property type="entry name" value="Sugar_tr"/>
    <property type="match status" value="3"/>
</dbReference>
<dbReference type="InterPro" id="IPR036259">
    <property type="entry name" value="MFS_trans_sf"/>
</dbReference>
<dbReference type="GO" id="GO:0016020">
    <property type="term" value="C:membrane"/>
    <property type="evidence" value="ECO:0007669"/>
    <property type="project" value="UniProtKB-SubCell"/>
</dbReference>
<organism evidence="20">
    <name type="scientific">Aureococcus anophagefferens</name>
    <name type="common">Harmful bloom alga</name>
    <dbReference type="NCBI Taxonomy" id="44056"/>
    <lineage>
        <taxon>Eukaryota</taxon>
        <taxon>Sar</taxon>
        <taxon>Stramenopiles</taxon>
        <taxon>Ochrophyta</taxon>
        <taxon>Pelagophyceae</taxon>
        <taxon>Pelagomonadales</taxon>
        <taxon>Pelagomonadaceae</taxon>
        <taxon>Aureococcus</taxon>
    </lineage>
</organism>
<evidence type="ECO:0000256" key="10">
    <source>
        <dbReference type="ARBA" id="ARBA00044656"/>
    </source>
</evidence>
<dbReference type="InterPro" id="IPR020846">
    <property type="entry name" value="MFS_dom"/>
</dbReference>
<accession>F0YL67</accession>
<evidence type="ECO:0000256" key="5">
    <source>
        <dbReference type="ARBA" id="ARBA00022692"/>
    </source>
</evidence>
<feature type="transmembrane region" description="Helical" evidence="16">
    <location>
        <begin position="122"/>
        <end position="141"/>
    </location>
</feature>
<evidence type="ECO:0000256" key="13">
    <source>
        <dbReference type="ARBA" id="ARBA00044710"/>
    </source>
</evidence>
<evidence type="ECO:0000256" key="16">
    <source>
        <dbReference type="SAM" id="Phobius"/>
    </source>
</evidence>
<dbReference type="InterPro" id="IPR050814">
    <property type="entry name" value="Myo-inositol_Transporter"/>
</dbReference>
<evidence type="ECO:0000256" key="1">
    <source>
        <dbReference type="ARBA" id="ARBA00004141"/>
    </source>
</evidence>
<keyword evidence="5 16" id="KW-0812">Transmembrane</keyword>
<evidence type="ECO:0000256" key="6">
    <source>
        <dbReference type="ARBA" id="ARBA00022989"/>
    </source>
</evidence>
<evidence type="ECO:0000256" key="3">
    <source>
        <dbReference type="ARBA" id="ARBA00011738"/>
    </source>
</evidence>
<dbReference type="EMBL" id="GL833155">
    <property type="protein sequence ID" value="EGB04152.1"/>
    <property type="molecule type" value="Genomic_DNA"/>
</dbReference>
<comment type="catalytic activity">
    <reaction evidence="12">
        <text>D-glucosamine(out) = D-glucosamine(in)</text>
        <dbReference type="Rhea" id="RHEA:78423"/>
        <dbReference type="ChEBI" id="CHEBI:58723"/>
    </reaction>
    <physiologicalReaction direction="left-to-right" evidence="12">
        <dbReference type="Rhea" id="RHEA:78424"/>
    </physiologicalReaction>
</comment>
<proteinExistence type="inferred from homology"/>
<name>F0YL67_AURAN</name>
<sequence>MGLLLLLTIASARRAACLGPVPPARGLSLLRLRSGGGEAASPAGIWSLSAADLRIAGSAACGSYIQGYTTGVLGGSLLFLVPRFGLSPRAVGAVATATTLGSVVGTAAAARLADAAGRRRTMALSSLLFVAAGLLLCWTPGLGVLLAARFLGGVGVGACGAVVPVYVAECASPESRGALSTLRGAGAAAAAARGADPRRRRRPQLMISSGALTAMIATLAAALADGAGLLPPRVAPFRAGRGRDAPFRLTLGAALVRADITQLLPESPRFLLRRRRGGEARAALRELRGAARGDAEFGPLRDAVEAEERAVAGGGGGGWAALAREPALRRRLAAAILAAAVAYAPKIPARPRRRAPPARARGPGAAAASLAAISLYGVFFGLSLGPIPNIYTAESFPTGRDEGSRRARPRVTRPPRRAAAQFASHAAVSFYFPVVVARRGPRAAFAAFAAVCGVTWVFVRAAVPETAQASLEDLATRAA</sequence>
<feature type="region of interest" description="Disordered" evidence="15">
    <location>
        <begin position="395"/>
        <end position="414"/>
    </location>
</feature>
<evidence type="ECO:0000313" key="19">
    <source>
        <dbReference type="EMBL" id="EGB04152.1"/>
    </source>
</evidence>
<reference evidence="19 20" key="1">
    <citation type="journal article" date="2011" name="Proc. Natl. Acad. Sci. U.S.A.">
        <title>Niche of harmful alga Aureococcus anophagefferens revealed through ecogenomics.</title>
        <authorList>
            <person name="Gobler C.J."/>
            <person name="Berry D.L."/>
            <person name="Dyhrman S.T."/>
            <person name="Wilhelm S.W."/>
            <person name="Salamov A."/>
            <person name="Lobanov A.V."/>
            <person name="Zhang Y."/>
            <person name="Collier J.L."/>
            <person name="Wurch L.L."/>
            <person name="Kustka A.B."/>
            <person name="Dill B.D."/>
            <person name="Shah M."/>
            <person name="VerBerkmoes N.C."/>
            <person name="Kuo A."/>
            <person name="Terry A."/>
            <person name="Pangilinan J."/>
            <person name="Lindquist E.A."/>
            <person name="Lucas S."/>
            <person name="Paulsen I.T."/>
            <person name="Hattenrath-Lehmann T.K."/>
            <person name="Talmage S.C."/>
            <person name="Walker E.A."/>
            <person name="Koch F."/>
            <person name="Burson A.M."/>
            <person name="Marcoval M.A."/>
            <person name="Tang Y.Z."/>
            <person name="Lecleir G.R."/>
            <person name="Coyne K.J."/>
            <person name="Berg G.M."/>
            <person name="Bertrand E.M."/>
            <person name="Saito M.A."/>
            <person name="Gladyshev V.N."/>
            <person name="Grigoriev I.V."/>
        </authorList>
    </citation>
    <scope>NUCLEOTIDE SEQUENCE [LARGE SCALE GENOMIC DNA]</scope>
    <source>
        <strain evidence="20">CCMP 1984</strain>
    </source>
</reference>
<comment type="catalytic activity">
    <reaction evidence="13">
        <text>D-fructose(out) = D-fructose(in)</text>
        <dbReference type="Rhea" id="RHEA:60372"/>
        <dbReference type="ChEBI" id="CHEBI:37721"/>
    </reaction>
    <physiologicalReaction direction="left-to-right" evidence="13">
        <dbReference type="Rhea" id="RHEA:60373"/>
    </physiologicalReaction>
</comment>
<evidence type="ECO:0000256" key="14">
    <source>
        <dbReference type="ARBA" id="ARBA00044780"/>
    </source>
</evidence>
<feature type="transmembrane region" description="Helical" evidence="16">
    <location>
        <begin position="205"/>
        <end position="224"/>
    </location>
</feature>
<dbReference type="PROSITE" id="PS00217">
    <property type="entry name" value="SUGAR_TRANSPORT_2"/>
    <property type="match status" value="1"/>
</dbReference>
<evidence type="ECO:0000256" key="8">
    <source>
        <dbReference type="ARBA" id="ARBA00044637"/>
    </source>
</evidence>
<evidence type="ECO:0000256" key="2">
    <source>
        <dbReference type="ARBA" id="ARBA00010992"/>
    </source>
</evidence>
<dbReference type="eggNOG" id="KOG0254">
    <property type="taxonomic scope" value="Eukaryota"/>
</dbReference>
<dbReference type="InterPro" id="IPR003663">
    <property type="entry name" value="Sugar/inositol_transpt"/>
</dbReference>
<evidence type="ECO:0000256" key="7">
    <source>
        <dbReference type="ARBA" id="ARBA00023136"/>
    </source>
</evidence>
<dbReference type="PANTHER" id="PTHR48020:SF12">
    <property type="entry name" value="PROTON MYO-INOSITOL COTRANSPORTER"/>
    <property type="match status" value="1"/>
</dbReference>
<evidence type="ECO:0000256" key="15">
    <source>
        <dbReference type="SAM" id="MobiDB-lite"/>
    </source>
</evidence>
<evidence type="ECO:0000256" key="12">
    <source>
        <dbReference type="ARBA" id="ARBA00044668"/>
    </source>
</evidence>
<dbReference type="PRINTS" id="PR00171">
    <property type="entry name" value="SUGRTRNSPORT"/>
</dbReference>
<evidence type="ECO:0000256" key="4">
    <source>
        <dbReference type="ARBA" id="ARBA00022448"/>
    </source>
</evidence>
<protein>
    <recommendedName>
        <fullName evidence="14">Hexose transporter 1</fullName>
    </recommendedName>
</protein>
<feature type="transmembrane region" description="Helical" evidence="16">
    <location>
        <begin position="147"/>
        <end position="167"/>
    </location>
</feature>
<keyword evidence="17" id="KW-0732">Signal</keyword>
<evidence type="ECO:0000256" key="9">
    <source>
        <dbReference type="ARBA" id="ARBA00044648"/>
    </source>
</evidence>
<evidence type="ECO:0000256" key="11">
    <source>
        <dbReference type="ARBA" id="ARBA00044662"/>
    </source>
</evidence>
<dbReference type="AlphaFoldDB" id="F0YL67"/>
<comment type="catalytic activity">
    <reaction evidence="9">
        <text>D-glucose(out) = D-glucose(in)</text>
        <dbReference type="Rhea" id="RHEA:60376"/>
        <dbReference type="ChEBI" id="CHEBI:4167"/>
    </reaction>
    <physiologicalReaction direction="left-to-right" evidence="9">
        <dbReference type="Rhea" id="RHEA:60377"/>
    </physiologicalReaction>
</comment>
<dbReference type="Proteomes" id="UP000002729">
    <property type="component" value="Unassembled WGS sequence"/>
</dbReference>
<comment type="subunit">
    <text evidence="3">Homodimer.</text>
</comment>
<dbReference type="InParanoid" id="F0YL67"/>
<comment type="catalytic activity">
    <reaction evidence="10">
        <text>D-xylose(out) = D-xylose(in)</text>
        <dbReference type="Rhea" id="RHEA:78427"/>
        <dbReference type="ChEBI" id="CHEBI:53455"/>
    </reaction>
    <physiologicalReaction direction="left-to-right" evidence="10">
        <dbReference type="Rhea" id="RHEA:78428"/>
    </physiologicalReaction>
</comment>
<keyword evidence="6 16" id="KW-1133">Transmembrane helix</keyword>
<dbReference type="GO" id="GO:0022857">
    <property type="term" value="F:transmembrane transporter activity"/>
    <property type="evidence" value="ECO:0007669"/>
    <property type="project" value="InterPro"/>
</dbReference>
<feature type="domain" description="Major facilitator superfamily (MFS) profile" evidence="18">
    <location>
        <begin position="55"/>
        <end position="479"/>
    </location>
</feature>
<feature type="signal peptide" evidence="17">
    <location>
        <begin position="1"/>
        <end position="17"/>
    </location>
</feature>
<gene>
    <name evidence="19" type="primary">SOC12</name>
    <name evidence="19" type="ORF">AURANDRAFT_67449</name>
</gene>